<evidence type="ECO:0000313" key="2">
    <source>
        <dbReference type="EMBL" id="KAJ1218546.1"/>
    </source>
</evidence>
<name>A0AAV7X088_PLEWA</name>
<feature type="region of interest" description="Disordered" evidence="1">
    <location>
        <begin position="1"/>
        <end position="105"/>
    </location>
</feature>
<evidence type="ECO:0000256" key="1">
    <source>
        <dbReference type="SAM" id="MobiDB-lite"/>
    </source>
</evidence>
<evidence type="ECO:0000313" key="3">
    <source>
        <dbReference type="Proteomes" id="UP001066276"/>
    </source>
</evidence>
<proteinExistence type="predicted"/>
<dbReference type="EMBL" id="JANPWB010000001">
    <property type="protein sequence ID" value="KAJ1218546.1"/>
    <property type="molecule type" value="Genomic_DNA"/>
</dbReference>
<dbReference type="AlphaFoldDB" id="A0AAV7X088"/>
<organism evidence="2 3">
    <name type="scientific">Pleurodeles waltl</name>
    <name type="common">Iberian ribbed newt</name>
    <dbReference type="NCBI Taxonomy" id="8319"/>
    <lineage>
        <taxon>Eukaryota</taxon>
        <taxon>Metazoa</taxon>
        <taxon>Chordata</taxon>
        <taxon>Craniata</taxon>
        <taxon>Vertebrata</taxon>
        <taxon>Euteleostomi</taxon>
        <taxon>Amphibia</taxon>
        <taxon>Batrachia</taxon>
        <taxon>Caudata</taxon>
        <taxon>Salamandroidea</taxon>
        <taxon>Salamandridae</taxon>
        <taxon>Pleurodelinae</taxon>
        <taxon>Pleurodeles</taxon>
    </lineage>
</organism>
<feature type="compositionally biased region" description="Basic and acidic residues" evidence="1">
    <location>
        <begin position="91"/>
        <end position="102"/>
    </location>
</feature>
<protein>
    <submittedName>
        <fullName evidence="2">Uncharacterized protein</fullName>
    </submittedName>
</protein>
<dbReference type="Proteomes" id="UP001066276">
    <property type="component" value="Chromosome 1_1"/>
</dbReference>
<reference evidence="2" key="1">
    <citation type="journal article" date="2022" name="bioRxiv">
        <title>Sequencing and chromosome-scale assembly of the giantPleurodeles waltlgenome.</title>
        <authorList>
            <person name="Brown T."/>
            <person name="Elewa A."/>
            <person name="Iarovenko S."/>
            <person name="Subramanian E."/>
            <person name="Araus A.J."/>
            <person name="Petzold A."/>
            <person name="Susuki M."/>
            <person name="Suzuki K.-i.T."/>
            <person name="Hayashi T."/>
            <person name="Toyoda A."/>
            <person name="Oliveira C."/>
            <person name="Osipova E."/>
            <person name="Leigh N.D."/>
            <person name="Simon A."/>
            <person name="Yun M.H."/>
        </authorList>
    </citation>
    <scope>NUCLEOTIDE SEQUENCE</scope>
    <source>
        <strain evidence="2">20211129_DDA</strain>
        <tissue evidence="2">Liver</tissue>
    </source>
</reference>
<feature type="compositionally biased region" description="Basic and acidic residues" evidence="1">
    <location>
        <begin position="32"/>
        <end position="45"/>
    </location>
</feature>
<gene>
    <name evidence="2" type="ORF">NDU88_006124</name>
</gene>
<sequence>MEYPGGTANNSNTDPEEAGAADAWSCTNDTGHLGDLKPEWEKVQEEVQEETFSPGGLETRTENRMEGGVSTQNTGGGGHLGGDKPSITRAMRAEDDSEERRSRQAGHVLGRTWPSQVWPTTEMGHGVGDGNLAVEIKQKREWGPKSARESTTIGLLKAAVLITPTGSGISSIKHVTCSRSMGRAQDEPGLHPVED</sequence>
<comment type="caution">
    <text evidence="2">The sequence shown here is derived from an EMBL/GenBank/DDBJ whole genome shotgun (WGS) entry which is preliminary data.</text>
</comment>
<accession>A0AAV7X088</accession>
<keyword evidence="3" id="KW-1185">Reference proteome</keyword>